<dbReference type="InterPro" id="IPR036412">
    <property type="entry name" value="HAD-like_sf"/>
</dbReference>
<dbReference type="SUPFAM" id="SSF56784">
    <property type="entry name" value="HAD-like"/>
    <property type="match status" value="1"/>
</dbReference>
<evidence type="ECO:0000259" key="10">
    <source>
        <dbReference type="SMART" id="SM00831"/>
    </source>
</evidence>
<dbReference type="Gene3D" id="3.40.50.1000">
    <property type="entry name" value="HAD superfamily/HAD-like"/>
    <property type="match status" value="2"/>
</dbReference>
<dbReference type="PRINTS" id="PR00119">
    <property type="entry name" value="CATATPASE"/>
</dbReference>
<dbReference type="VEuPathDB" id="FungiDB:HMPREF1544_01132"/>
<dbReference type="SUPFAM" id="SSF81653">
    <property type="entry name" value="Calcium ATPase, transduction domain A"/>
    <property type="match status" value="1"/>
</dbReference>
<dbReference type="InterPro" id="IPR008250">
    <property type="entry name" value="ATPase_P-typ_transduc_dom_A_sf"/>
</dbReference>
<dbReference type="SUPFAM" id="SSF81660">
    <property type="entry name" value="Metal cation-transporting ATPase, ATP-binding domain N"/>
    <property type="match status" value="1"/>
</dbReference>
<keyword evidence="5" id="KW-1278">Translocase</keyword>
<dbReference type="InterPro" id="IPR001757">
    <property type="entry name" value="P_typ_ATPase"/>
</dbReference>
<dbReference type="SFLD" id="SFLDF00027">
    <property type="entry name" value="p-type_atpase"/>
    <property type="match status" value="1"/>
</dbReference>
<dbReference type="PRINTS" id="PR00120">
    <property type="entry name" value="HATPASE"/>
</dbReference>
<dbReference type="PROSITE" id="PS00154">
    <property type="entry name" value="ATPASE_E1_E2"/>
    <property type="match status" value="1"/>
</dbReference>
<dbReference type="FunFam" id="3.40.50.1000:FF:000028">
    <property type="entry name" value="Calcium-transporting P-type ATPase, putative"/>
    <property type="match status" value="1"/>
</dbReference>
<dbReference type="Gene3D" id="1.20.1110.10">
    <property type="entry name" value="Calcium-transporting ATPase, transmembrane domain"/>
    <property type="match status" value="2"/>
</dbReference>
<evidence type="ECO:0000313" key="12">
    <source>
        <dbReference type="Proteomes" id="UP000014254"/>
    </source>
</evidence>
<dbReference type="InParanoid" id="S2K9F2"/>
<dbReference type="GO" id="GO:0005524">
    <property type="term" value="F:ATP binding"/>
    <property type="evidence" value="ECO:0007669"/>
    <property type="project" value="UniProtKB-KW"/>
</dbReference>
<evidence type="ECO:0000256" key="6">
    <source>
        <dbReference type="ARBA" id="ARBA00022989"/>
    </source>
</evidence>
<feature type="transmembrane region" description="Helical" evidence="9">
    <location>
        <begin position="1040"/>
        <end position="1066"/>
    </location>
</feature>
<dbReference type="Pfam" id="PF00122">
    <property type="entry name" value="E1-E2_ATPase"/>
    <property type="match status" value="1"/>
</dbReference>
<dbReference type="EMBL" id="KE123903">
    <property type="protein sequence ID" value="EPB92068.1"/>
    <property type="molecule type" value="Genomic_DNA"/>
</dbReference>
<dbReference type="SFLD" id="SFLDS00003">
    <property type="entry name" value="Haloacid_Dehalogenase"/>
    <property type="match status" value="1"/>
</dbReference>
<evidence type="ECO:0000256" key="5">
    <source>
        <dbReference type="ARBA" id="ARBA00022967"/>
    </source>
</evidence>
<dbReference type="SUPFAM" id="SSF81665">
    <property type="entry name" value="Calcium ATPase, transmembrane domain M"/>
    <property type="match status" value="1"/>
</dbReference>
<comment type="similarity">
    <text evidence="8">Belongs to the cation transport ATPase (P-type) (TC 3.A.3) family.</text>
</comment>
<reference evidence="12" key="1">
    <citation type="submission" date="2013-05" db="EMBL/GenBank/DDBJ databases">
        <title>The Genome sequence of Mucor circinelloides f. circinelloides 1006PhL.</title>
        <authorList>
            <consortium name="The Broad Institute Genomics Platform"/>
            <person name="Cuomo C."/>
            <person name="Earl A."/>
            <person name="Findley K."/>
            <person name="Lee S.C."/>
            <person name="Walker B."/>
            <person name="Young S."/>
            <person name="Zeng Q."/>
            <person name="Gargeya S."/>
            <person name="Fitzgerald M."/>
            <person name="Haas B."/>
            <person name="Abouelleil A."/>
            <person name="Allen A.W."/>
            <person name="Alvarado L."/>
            <person name="Arachchi H.M."/>
            <person name="Berlin A.M."/>
            <person name="Chapman S.B."/>
            <person name="Gainer-Dewar J."/>
            <person name="Goldberg J."/>
            <person name="Griggs A."/>
            <person name="Gujja S."/>
            <person name="Hansen M."/>
            <person name="Howarth C."/>
            <person name="Imamovic A."/>
            <person name="Ireland A."/>
            <person name="Larimer J."/>
            <person name="McCowan C."/>
            <person name="Murphy C."/>
            <person name="Pearson M."/>
            <person name="Poon T.W."/>
            <person name="Priest M."/>
            <person name="Roberts A."/>
            <person name="Saif S."/>
            <person name="Shea T."/>
            <person name="Sisk P."/>
            <person name="Sykes S."/>
            <person name="Wortman J."/>
            <person name="Nusbaum C."/>
            <person name="Birren B."/>
        </authorList>
    </citation>
    <scope>NUCLEOTIDE SEQUENCE [LARGE SCALE GENOMIC DNA]</scope>
    <source>
        <strain evidence="12">1006PhL</strain>
    </source>
</reference>
<comment type="subcellular location">
    <subcellularLocation>
        <location evidence="1">Membrane</location>
        <topology evidence="1">Multi-pass membrane protein</topology>
    </subcellularLocation>
</comment>
<name>S2K9F2_MUCC1</name>
<proteinExistence type="inferred from homology"/>
<dbReference type="STRING" id="1220926.S2K9F2"/>
<feature type="domain" description="Cation-transporting P-type ATPase N-terminal" evidence="10">
    <location>
        <begin position="207"/>
        <end position="282"/>
    </location>
</feature>
<evidence type="ECO:0000256" key="3">
    <source>
        <dbReference type="ARBA" id="ARBA00022741"/>
    </source>
</evidence>
<feature type="transmembrane region" description="Helical" evidence="9">
    <location>
        <begin position="285"/>
        <end position="302"/>
    </location>
</feature>
<dbReference type="GO" id="GO:0005384">
    <property type="term" value="F:manganese ion transmembrane transporter activity"/>
    <property type="evidence" value="ECO:0007669"/>
    <property type="project" value="UniProtKB-ARBA"/>
</dbReference>
<dbReference type="GO" id="GO:0016887">
    <property type="term" value="F:ATP hydrolysis activity"/>
    <property type="evidence" value="ECO:0007669"/>
    <property type="project" value="InterPro"/>
</dbReference>
<keyword evidence="6 9" id="KW-1133">Transmembrane helix</keyword>
<dbReference type="AlphaFoldDB" id="S2K9F2"/>
<feature type="transmembrane region" description="Helical" evidence="9">
    <location>
        <begin position="455"/>
        <end position="473"/>
    </location>
</feature>
<dbReference type="Pfam" id="PF00690">
    <property type="entry name" value="Cation_ATPase_N"/>
    <property type="match status" value="1"/>
</dbReference>
<dbReference type="OrthoDB" id="116380at2759"/>
<dbReference type="FunFam" id="3.40.50.1000:FF:000001">
    <property type="entry name" value="Phospholipid-transporting ATPase IC"/>
    <property type="match status" value="1"/>
</dbReference>
<gene>
    <name evidence="11" type="ORF">HMPREF1544_01132</name>
</gene>
<evidence type="ECO:0000256" key="4">
    <source>
        <dbReference type="ARBA" id="ARBA00022840"/>
    </source>
</evidence>
<feature type="transmembrane region" description="Helical" evidence="9">
    <location>
        <begin position="485"/>
        <end position="508"/>
    </location>
</feature>
<evidence type="ECO:0000256" key="1">
    <source>
        <dbReference type="ARBA" id="ARBA00004141"/>
    </source>
</evidence>
<feature type="transmembrane region" description="Helical" evidence="9">
    <location>
        <begin position="1001"/>
        <end position="1019"/>
    </location>
</feature>
<evidence type="ECO:0000256" key="2">
    <source>
        <dbReference type="ARBA" id="ARBA00022692"/>
    </source>
</evidence>
<dbReference type="Gene3D" id="2.70.150.10">
    <property type="entry name" value="Calcium-transporting ATPase, cytoplasmic transduction domain A"/>
    <property type="match status" value="1"/>
</dbReference>
<evidence type="ECO:0000256" key="7">
    <source>
        <dbReference type="ARBA" id="ARBA00023136"/>
    </source>
</evidence>
<dbReference type="InterPro" id="IPR018303">
    <property type="entry name" value="ATPase_P-typ_P_site"/>
</dbReference>
<dbReference type="Proteomes" id="UP000014254">
    <property type="component" value="Unassembled WGS sequence"/>
</dbReference>
<feature type="transmembrane region" description="Helical" evidence="9">
    <location>
        <begin position="972"/>
        <end position="995"/>
    </location>
</feature>
<keyword evidence="7 9" id="KW-0472">Membrane</keyword>
<dbReference type="NCBIfam" id="TIGR01494">
    <property type="entry name" value="ATPase_P-type"/>
    <property type="match status" value="4"/>
</dbReference>
<keyword evidence="2 9" id="KW-0812">Transmembrane</keyword>
<organism evidence="11 12">
    <name type="scientific">Mucor circinelloides f. circinelloides (strain 1006PhL)</name>
    <name type="common">Mucormycosis agent</name>
    <name type="synonym">Calyptromyces circinelloides</name>
    <dbReference type="NCBI Taxonomy" id="1220926"/>
    <lineage>
        <taxon>Eukaryota</taxon>
        <taxon>Fungi</taxon>
        <taxon>Fungi incertae sedis</taxon>
        <taxon>Mucoromycota</taxon>
        <taxon>Mucoromycotina</taxon>
        <taxon>Mucoromycetes</taxon>
        <taxon>Mucorales</taxon>
        <taxon>Mucorineae</taxon>
        <taxon>Mucoraceae</taxon>
        <taxon>Mucor</taxon>
    </lineage>
</organism>
<dbReference type="InterPro" id="IPR023299">
    <property type="entry name" value="ATPase_P-typ_cyto_dom_N"/>
</dbReference>
<dbReference type="InterPro" id="IPR004014">
    <property type="entry name" value="ATPase_P-typ_cation-transptr_N"/>
</dbReference>
<dbReference type="Pfam" id="PF13246">
    <property type="entry name" value="Cation_ATPase"/>
    <property type="match status" value="1"/>
</dbReference>
<accession>S2K9F2</accession>
<dbReference type="InterPro" id="IPR023214">
    <property type="entry name" value="HAD_sf"/>
</dbReference>
<dbReference type="eggNOG" id="KOG0202">
    <property type="taxonomic scope" value="Eukaryota"/>
</dbReference>
<dbReference type="SMART" id="SM00831">
    <property type="entry name" value="Cation_ATPase_N"/>
    <property type="match status" value="1"/>
</dbReference>
<dbReference type="Pfam" id="PF00689">
    <property type="entry name" value="Cation_ATPase_C"/>
    <property type="match status" value="1"/>
</dbReference>
<protein>
    <recommendedName>
        <fullName evidence="10">Cation-transporting P-type ATPase N-terminal domain-containing protein</fullName>
    </recommendedName>
</protein>
<evidence type="ECO:0000313" key="11">
    <source>
        <dbReference type="EMBL" id="EPB92068.1"/>
    </source>
</evidence>
<dbReference type="InterPro" id="IPR023298">
    <property type="entry name" value="ATPase_P-typ_TM_dom_sf"/>
</dbReference>
<dbReference type="OMA" id="HEQAFDS"/>
<keyword evidence="12" id="KW-1185">Reference proteome</keyword>
<dbReference type="GO" id="GO:0016020">
    <property type="term" value="C:membrane"/>
    <property type="evidence" value="ECO:0007669"/>
    <property type="project" value="UniProtKB-SubCell"/>
</dbReference>
<sequence length="1100" mass="121254">MTSNDKDNQQHSLKVEIDGRLSIEHQIEVYIHDLFDVKKDIGLLQETLEGLRYLTDLRIKGNQQPHLDIQLMERLLKGLLLNTGRTEGQLIRKRSTAEADMAFFLMIDFLKQVVEFRTVALQMPVFELRDRLKIHYRCQAWSKPEQKKGAITLVQLLTSSNYGGAYDWRDLIKKGEQDDMQDLMEKQPATTEESSSPSMPLLPPQALYFDRSVEKLMRMYPNSRLDTGLASSAIESLHKHYGYNQLPDPPKPSALRMLWSQLTDFMVIILLVAAVVEAAEKDFNSMSVLIAVIVLNTVIGFSQEWKASKTLNALMNLAVPKARVIRDGKQELIASQDLVPGDVVVLEEGDAVPADLRLIDVSQLQVVESILTGESLPVMKSNSAIKARTRRIPIGDCKGNAFMSTTVARGRAVCIVVRIGQDTEIGKISAAIQQGSLHKSKTPIQKKLDRLGKQLVLLSVVLCLLVVVIGLAWKKDIKHMLNVGLSLAVSVIPEGLVAVTTVTMALGVRRMASNHCIVRTLPAVESLGSVTVICSDKTGTLTEGKMGVSELWTGDDVLYQFTDSTSLDPEKGTILHSVNNASANSSTSTLVNGSHNCSLEDINHKILANESVNTLNTDTTVVCQSFEIQKIYSQHSTMIPLDTNHIHNYPYHLQQALIITSLCNNASVAMNATTKEWKTVGDPTEIALVVASQKAGLPKSYWESEQGYQRIHEQAFDSERKLMSVVYQHMDQQIMLCKGAPEELLRKCKYYGNSGQLLKDDDDSFSERVSQESSRMASQGLRVLGLASKLCQDENYLENDLTFIGLIGLIDPPKDGVKEAIATCQEAGIHVMMITGDHIKTATAIATQLGIFDPDHLDKNRAILGQELDLLSQDAIIALEPFPCVFARVSPDNKLKIVKALQQRGELVAMTGDGVNDAPAIKCADVGVAMGGEAGTEITKQAADLVLLDDNFSTIIEAVEEGRHVFDNILKFIVYLLSCNGAEIFLMLICAIANLETPLTVMMILYANIIADIPPAMALGVEPAEVGLMKRKPRNPNQGVLTRVTWLIIFIQSMLIAVLTVAVYAISLKCLHYSLASAQSLASVDYMCYVPLKICNYLTP</sequence>
<feature type="transmembrane region" description="Helical" evidence="9">
    <location>
        <begin position="258"/>
        <end position="279"/>
    </location>
</feature>
<dbReference type="InterPro" id="IPR044492">
    <property type="entry name" value="P_typ_ATPase_HD_dom"/>
</dbReference>
<dbReference type="InterPro" id="IPR006068">
    <property type="entry name" value="ATPase_P-typ_cation-transptr_C"/>
</dbReference>
<evidence type="ECO:0000256" key="9">
    <source>
        <dbReference type="SAM" id="Phobius"/>
    </source>
</evidence>
<evidence type="ECO:0000256" key="8">
    <source>
        <dbReference type="ARBA" id="ARBA00038148"/>
    </source>
</evidence>
<dbReference type="InterPro" id="IPR059000">
    <property type="entry name" value="ATPase_P-type_domA"/>
</dbReference>
<keyword evidence="4" id="KW-0067">ATP-binding</keyword>
<dbReference type="PANTHER" id="PTHR42861">
    <property type="entry name" value="CALCIUM-TRANSPORTING ATPASE"/>
    <property type="match status" value="1"/>
</dbReference>
<dbReference type="Gene3D" id="3.40.1110.10">
    <property type="entry name" value="Calcium-transporting ATPase, cytoplasmic domain N"/>
    <property type="match status" value="2"/>
</dbReference>
<dbReference type="SFLD" id="SFLDG00002">
    <property type="entry name" value="C1.7:_P-type_atpase_like"/>
    <property type="match status" value="1"/>
</dbReference>
<keyword evidence="3" id="KW-0547">Nucleotide-binding</keyword>